<organism evidence="11 12">
    <name type="scientific">Trichobilharzia regenti</name>
    <name type="common">Nasal bird schistosome</name>
    <dbReference type="NCBI Taxonomy" id="157069"/>
    <lineage>
        <taxon>Eukaryota</taxon>
        <taxon>Metazoa</taxon>
        <taxon>Spiralia</taxon>
        <taxon>Lophotrochozoa</taxon>
        <taxon>Platyhelminthes</taxon>
        <taxon>Trematoda</taxon>
        <taxon>Digenea</taxon>
        <taxon>Strigeidida</taxon>
        <taxon>Schistosomatoidea</taxon>
        <taxon>Schistosomatidae</taxon>
        <taxon>Trichobilharzia</taxon>
    </lineage>
</organism>
<dbReference type="GO" id="GO:0007018">
    <property type="term" value="P:microtubule-based movement"/>
    <property type="evidence" value="ECO:0007669"/>
    <property type="project" value="InterPro"/>
</dbReference>
<evidence type="ECO:0000313" key="12">
    <source>
        <dbReference type="WBParaSite" id="TREG1_28490.3"/>
    </source>
</evidence>
<dbReference type="PANTHER" id="PTHR47968:SF36">
    <property type="entry name" value="KINESIN HEAVY CHAIN ISOFORM X1"/>
    <property type="match status" value="1"/>
</dbReference>
<dbReference type="InterPro" id="IPR036961">
    <property type="entry name" value="Kinesin_motor_dom_sf"/>
</dbReference>
<dbReference type="InterPro" id="IPR027417">
    <property type="entry name" value="P-loop_NTPase"/>
</dbReference>
<protein>
    <recommendedName>
        <fullName evidence="10">Kinesin motor domain-containing protein</fullName>
    </recommendedName>
</protein>
<keyword evidence="5" id="KW-0175">Coiled coil</keyword>
<dbReference type="InterPro" id="IPR056524">
    <property type="entry name" value="KIF6/9_C"/>
</dbReference>
<keyword evidence="2" id="KW-0493">Microtubule</keyword>
<dbReference type="PANTHER" id="PTHR47968">
    <property type="entry name" value="CENTROMERE PROTEIN E"/>
    <property type="match status" value="1"/>
</dbReference>
<evidence type="ECO:0000256" key="9">
    <source>
        <dbReference type="SAM" id="MobiDB-lite"/>
    </source>
</evidence>
<keyword evidence="11" id="KW-1185">Reference proteome</keyword>
<evidence type="ECO:0000256" key="7">
    <source>
        <dbReference type="ARBA" id="ARBA00023212"/>
    </source>
</evidence>
<dbReference type="SUPFAM" id="SSF52540">
    <property type="entry name" value="P-loop containing nucleoside triphosphate hydrolases"/>
    <property type="match status" value="1"/>
</dbReference>
<dbReference type="GO" id="GO:0008017">
    <property type="term" value="F:microtubule binding"/>
    <property type="evidence" value="ECO:0007669"/>
    <property type="project" value="InterPro"/>
</dbReference>
<dbReference type="Pfam" id="PF00225">
    <property type="entry name" value="Kinesin"/>
    <property type="match status" value="1"/>
</dbReference>
<feature type="domain" description="Kinesin motor" evidence="10">
    <location>
        <begin position="2"/>
        <end position="344"/>
    </location>
</feature>
<evidence type="ECO:0000256" key="3">
    <source>
        <dbReference type="ARBA" id="ARBA00022741"/>
    </source>
</evidence>
<sequence length="889" mass="101112">MPIAVYLRVKPSAEVSLKKFLHFGDNQQSVVQIENDLLGTPLCTINNQLQTVDYKFEKIFYNASQEEIYQITASRLIVDALAGINGTIMCYGQTGAGKTYTMSGLSQLYNDRGIIPRGIAYLFEEIKNRSTLSITVKLSYFEIYNEQIIDLLNDISTNKTVRKQSPDLLQIAESNDQVYIKGLKCITVNNLEEALTALFEGELNRTTASHTLNRSSSRSHVILTVYLEIVDPMDSSDRYTRYSKIHYVDLAGSERLKGVQTTDKLFKEATYINRSLTFLEQTILALSDQTRDYIPYRQSKLTHYLKNSIGGRCQTILIANVWNKYEYLNETLSTLRFASRAMSIPCKPVVNQFRDPMAIIKNLENSNNGLLRELLMYDTLNNRGQINYEPLTEKQKHKLRNSVVKYLNNEVKDLEIVNLYQLRETFEVFKQINKSLQTQLDEAKEQLSRQSDYTGSRSPTTVAVSTISSGSRSGGTGGGGGSGTGPASKLPSSNSNISGSKRQTNITLNNEPITGKSVQNVNFKEKSLVVNQVGELDPASGRGFLPPIDQSSIGDKTTSNLTLMTDGAFLQAKRREKKQSVANIKLGSITNTTTINEPMDTEVSNLSGPPNKYDAFEEFKREPGSELFNIYQGNKSLLKEKHEEGLKIAQDINHIKSQMTELQEQVNKLKTERELQGLIQTVENQSIITEEEYNLLQQIQALKENYKAKYPEWLNIKETIQYCKDMLDQCQIRLLQEFENWYQQCFNESVNQCDLEVGIPKKTDPSNSNTITNNNNNNNSNSMKKALIDINFNEKEKPCISTQNSEKDYLDEFQQIQENNLSDRKGLLSYERAKEMVAYKQIYQRKEQSPAQKFYRSYKFRSVLQPTTTRFINESILKQGKYCNAILTS</sequence>
<feature type="compositionally biased region" description="Gly residues" evidence="9">
    <location>
        <begin position="472"/>
        <end position="484"/>
    </location>
</feature>
<evidence type="ECO:0000256" key="4">
    <source>
        <dbReference type="ARBA" id="ARBA00022840"/>
    </source>
</evidence>
<dbReference type="SMART" id="SM00129">
    <property type="entry name" value="KISc"/>
    <property type="match status" value="1"/>
</dbReference>
<dbReference type="GO" id="GO:0003777">
    <property type="term" value="F:microtubule motor activity"/>
    <property type="evidence" value="ECO:0007669"/>
    <property type="project" value="InterPro"/>
</dbReference>
<reference evidence="11" key="1">
    <citation type="submission" date="2022-06" db="EMBL/GenBank/DDBJ databases">
        <authorList>
            <person name="Berger JAMES D."/>
            <person name="Berger JAMES D."/>
        </authorList>
    </citation>
    <scope>NUCLEOTIDE SEQUENCE [LARGE SCALE GENOMIC DNA]</scope>
</reference>
<evidence type="ECO:0000256" key="5">
    <source>
        <dbReference type="ARBA" id="ARBA00023054"/>
    </source>
</evidence>
<evidence type="ECO:0000313" key="11">
    <source>
        <dbReference type="Proteomes" id="UP000050795"/>
    </source>
</evidence>
<dbReference type="InterPro" id="IPR001752">
    <property type="entry name" value="Kinesin_motor_dom"/>
</dbReference>
<evidence type="ECO:0000256" key="1">
    <source>
        <dbReference type="ARBA" id="ARBA00004245"/>
    </source>
</evidence>
<dbReference type="PROSITE" id="PS50067">
    <property type="entry name" value="KINESIN_MOTOR_2"/>
    <property type="match status" value="1"/>
</dbReference>
<reference evidence="12" key="2">
    <citation type="submission" date="2023-11" db="UniProtKB">
        <authorList>
            <consortium name="WormBaseParasite"/>
        </authorList>
    </citation>
    <scope>IDENTIFICATION</scope>
</reference>
<keyword evidence="6 8" id="KW-0505">Motor protein</keyword>
<dbReference type="GO" id="GO:0005874">
    <property type="term" value="C:microtubule"/>
    <property type="evidence" value="ECO:0007669"/>
    <property type="project" value="UniProtKB-KW"/>
</dbReference>
<dbReference type="WBParaSite" id="TREG1_28490.3">
    <property type="protein sequence ID" value="TREG1_28490.3"/>
    <property type="gene ID" value="TREG1_28490"/>
</dbReference>
<dbReference type="Proteomes" id="UP000050795">
    <property type="component" value="Unassembled WGS sequence"/>
</dbReference>
<evidence type="ECO:0000256" key="8">
    <source>
        <dbReference type="PROSITE-ProRule" id="PRU00283"/>
    </source>
</evidence>
<dbReference type="InterPro" id="IPR027640">
    <property type="entry name" value="Kinesin-like_fam"/>
</dbReference>
<keyword evidence="3 8" id="KW-0547">Nucleotide-binding</keyword>
<accession>A0AA85JKM4</accession>
<proteinExistence type="inferred from homology"/>
<evidence type="ECO:0000256" key="2">
    <source>
        <dbReference type="ARBA" id="ARBA00022701"/>
    </source>
</evidence>
<comment type="similarity">
    <text evidence="8">Belongs to the TRAFAC class myosin-kinesin ATPase superfamily. Kinesin family.</text>
</comment>
<dbReference type="Pfam" id="PF23735">
    <property type="entry name" value="KIF9"/>
    <property type="match status" value="1"/>
</dbReference>
<keyword evidence="7" id="KW-0963">Cytoplasm</keyword>
<keyword evidence="4 8" id="KW-0067">ATP-binding</keyword>
<feature type="region of interest" description="Disordered" evidence="9">
    <location>
        <begin position="447"/>
        <end position="509"/>
    </location>
</feature>
<dbReference type="Gene3D" id="3.40.850.10">
    <property type="entry name" value="Kinesin motor domain"/>
    <property type="match status" value="1"/>
</dbReference>
<keyword evidence="7" id="KW-0206">Cytoskeleton</keyword>
<dbReference type="AlphaFoldDB" id="A0AA85JKM4"/>
<evidence type="ECO:0000259" key="10">
    <source>
        <dbReference type="PROSITE" id="PS50067"/>
    </source>
</evidence>
<evidence type="ECO:0000256" key="6">
    <source>
        <dbReference type="ARBA" id="ARBA00023175"/>
    </source>
</evidence>
<feature type="binding site" evidence="8">
    <location>
        <begin position="92"/>
        <end position="99"/>
    </location>
    <ligand>
        <name>ATP</name>
        <dbReference type="ChEBI" id="CHEBI:30616"/>
    </ligand>
</feature>
<dbReference type="PRINTS" id="PR00380">
    <property type="entry name" value="KINESINHEAVY"/>
</dbReference>
<name>A0AA85JKM4_TRIRE</name>
<comment type="subcellular location">
    <subcellularLocation>
        <location evidence="1">Cytoplasm</location>
        <location evidence="1">Cytoskeleton</location>
    </subcellularLocation>
</comment>
<feature type="compositionally biased region" description="Polar residues" evidence="9">
    <location>
        <begin position="490"/>
        <end position="509"/>
    </location>
</feature>
<feature type="compositionally biased region" description="Polar residues" evidence="9">
    <location>
        <begin position="448"/>
        <end position="464"/>
    </location>
</feature>
<dbReference type="GO" id="GO:0005524">
    <property type="term" value="F:ATP binding"/>
    <property type="evidence" value="ECO:0007669"/>
    <property type="project" value="UniProtKB-UniRule"/>
</dbReference>